<feature type="transmembrane region" description="Helical" evidence="13">
    <location>
        <begin position="363"/>
        <end position="383"/>
    </location>
</feature>
<dbReference type="InterPro" id="IPR011642">
    <property type="entry name" value="Gate_dom"/>
</dbReference>
<dbReference type="EMBL" id="FOSK01000002">
    <property type="protein sequence ID" value="SFK15145.1"/>
    <property type="molecule type" value="Genomic_DNA"/>
</dbReference>
<dbReference type="RefSeq" id="WP_093517665.1">
    <property type="nucleotide sequence ID" value="NZ_FOSK01000002.1"/>
</dbReference>
<keyword evidence="16" id="KW-1185">Reference proteome</keyword>
<dbReference type="Pfam" id="PF07664">
    <property type="entry name" value="FeoB_C"/>
    <property type="match status" value="1"/>
</dbReference>
<keyword evidence="6" id="KW-0547">Nucleotide-binding</keyword>
<feature type="transmembrane region" description="Helical" evidence="13">
    <location>
        <begin position="712"/>
        <end position="732"/>
    </location>
</feature>
<organism evidence="15 16">
    <name type="scientific">Pseudovibrio ascidiaceicola</name>
    <dbReference type="NCBI Taxonomy" id="285279"/>
    <lineage>
        <taxon>Bacteria</taxon>
        <taxon>Pseudomonadati</taxon>
        <taxon>Pseudomonadota</taxon>
        <taxon>Alphaproteobacteria</taxon>
        <taxon>Hyphomicrobiales</taxon>
        <taxon>Stappiaceae</taxon>
        <taxon>Pseudovibrio</taxon>
    </lineage>
</organism>
<accession>A0A1I3X660</accession>
<gene>
    <name evidence="15" type="ORF">SAMN04488518_102404</name>
</gene>
<evidence type="ECO:0000256" key="1">
    <source>
        <dbReference type="ARBA" id="ARBA00004651"/>
    </source>
</evidence>
<dbReference type="Proteomes" id="UP000199598">
    <property type="component" value="Unassembled WGS sequence"/>
</dbReference>
<keyword evidence="4 13" id="KW-0410">Iron transport</keyword>
<keyword evidence="5 13" id="KW-0812">Transmembrane</keyword>
<keyword evidence="7 13" id="KW-1133">Transmembrane helix</keyword>
<evidence type="ECO:0000313" key="15">
    <source>
        <dbReference type="EMBL" id="SFK15145.1"/>
    </source>
</evidence>
<keyword evidence="10 13" id="KW-0342">GTP-binding</keyword>
<evidence type="ECO:0000256" key="7">
    <source>
        <dbReference type="ARBA" id="ARBA00022989"/>
    </source>
</evidence>
<dbReference type="PANTHER" id="PTHR43185">
    <property type="entry name" value="FERROUS IRON TRANSPORT PROTEIN B"/>
    <property type="match status" value="1"/>
</dbReference>
<dbReference type="Pfam" id="PF07670">
    <property type="entry name" value="Gate"/>
    <property type="match status" value="2"/>
</dbReference>
<dbReference type="PROSITE" id="PS51711">
    <property type="entry name" value="G_FEOB"/>
    <property type="match status" value="1"/>
</dbReference>
<feature type="transmembrane region" description="Helical" evidence="13">
    <location>
        <begin position="442"/>
        <end position="464"/>
    </location>
</feature>
<comment type="subcellular location">
    <subcellularLocation>
        <location evidence="13">Cell inner membrane</location>
        <topology evidence="13">Multi-pass membrane protein</topology>
    </subcellularLocation>
    <subcellularLocation>
        <location evidence="1">Cell membrane</location>
        <topology evidence="1">Multi-pass membrane protein</topology>
    </subcellularLocation>
</comment>
<evidence type="ECO:0000256" key="12">
    <source>
        <dbReference type="NCBIfam" id="TIGR00437"/>
    </source>
</evidence>
<dbReference type="InterPro" id="IPR050860">
    <property type="entry name" value="FeoB_GTPase"/>
</dbReference>
<dbReference type="SUPFAM" id="SSF52540">
    <property type="entry name" value="P-loop containing nucleoside triphosphate hydrolases"/>
    <property type="match status" value="1"/>
</dbReference>
<feature type="transmembrane region" description="Helical" evidence="13">
    <location>
        <begin position="684"/>
        <end position="705"/>
    </location>
</feature>
<evidence type="ECO:0000313" key="16">
    <source>
        <dbReference type="Proteomes" id="UP000199598"/>
    </source>
</evidence>
<comment type="caution">
    <text evidence="15">The sequence shown here is derived from an EMBL/GenBank/DDBJ whole genome shotgun (WGS) entry which is preliminary data.</text>
</comment>
<dbReference type="InterPro" id="IPR027417">
    <property type="entry name" value="P-loop_NTPase"/>
</dbReference>
<evidence type="ECO:0000256" key="3">
    <source>
        <dbReference type="ARBA" id="ARBA00022475"/>
    </source>
</evidence>
<dbReference type="PANTHER" id="PTHR43185:SF1">
    <property type="entry name" value="FE(2+) TRANSPORTER FEOB"/>
    <property type="match status" value="1"/>
</dbReference>
<comment type="function">
    <text evidence="13">Probable transporter of a GTP-driven Fe(2+) uptake system.</text>
</comment>
<dbReference type="InterPro" id="IPR003373">
    <property type="entry name" value="Fe2_transport_prot-B"/>
</dbReference>
<name>A0A1I3X660_9HYPH</name>
<evidence type="ECO:0000256" key="5">
    <source>
        <dbReference type="ARBA" id="ARBA00022692"/>
    </source>
</evidence>
<evidence type="ECO:0000256" key="8">
    <source>
        <dbReference type="ARBA" id="ARBA00023004"/>
    </source>
</evidence>
<sequence>MSCHDTGSCRCEDKPQVHLLGTANSGKSSLFNKLTGRSQVIGNWPGVTVDRKTGICQTQTSTLALLDLPGVATLSSPEDDRIDERITRQALLSDRPAALAVVLDPIALERSLAILLQALAFDVPIVAVMTKADLWPAGVLQSAADRLSAALAMPVIATSVHDEHSLAGLRDELSTAVRSPDVLSRLLTDPFDLIEPVKELADEIAQLAPELSFQSMPLAHRLMEGDKLAREMVPAAVLEKAQAVSKRCELRLQDPTELVMATSYFNRAYSLAQLMELPEPQDVRSFSDKIDRFVLSKWAGPFVFLGAMYAMFFIAINVSSYFIDLFDGLGDALFIQAPLSLLYAVGLEGGALEMLITALGGGLQTVGTFAPIVGLLFLCQIFLEQSGYMARAAVVADGLMRRIGLPGRAFLPLILGFGCTVPAVVATRTLETERERVVTSMMAPFMSCGARLPVYALFAAAFFPVNGQNIVFALYLLGVGVAIFTGWALSKSFYKGQSTSLAIELPTYQMPQFAQVMKLVWTRLKIFLFGAGKIIVTVVAVLTILNSVDFKGNVGNEANGNSVLAVVSKQVTPIFAPMGLSEDDWPATVGLVTGIFAKEAVVGTLQTLYVTTDEEGGAPAPLETAQEAINTFTTSIVDLTSQMLDPLGIDIGDTSSFNVAAEEQEVEVGLFTALAAHFDGKVGAFAYMVAVLLYIPCTAALATIWREVGRNWALFAAGWTTLLAYSGASLAYQIGTFARHPTSSALWIIGLLAAIASVLVFMRQKAESTIAHQTALEAAE</sequence>
<keyword evidence="11 13" id="KW-0472">Membrane</keyword>
<dbReference type="NCBIfam" id="TIGR00437">
    <property type="entry name" value="feoB"/>
    <property type="match status" value="1"/>
</dbReference>
<dbReference type="InterPro" id="IPR011640">
    <property type="entry name" value="Fe2_transport_prot_B_C"/>
</dbReference>
<evidence type="ECO:0000256" key="2">
    <source>
        <dbReference type="ARBA" id="ARBA00022448"/>
    </source>
</evidence>
<evidence type="ECO:0000256" key="10">
    <source>
        <dbReference type="ARBA" id="ARBA00023134"/>
    </source>
</evidence>
<evidence type="ECO:0000256" key="6">
    <source>
        <dbReference type="ARBA" id="ARBA00022741"/>
    </source>
</evidence>
<evidence type="ECO:0000256" key="13">
    <source>
        <dbReference type="RuleBase" id="RU362098"/>
    </source>
</evidence>
<evidence type="ECO:0000256" key="4">
    <source>
        <dbReference type="ARBA" id="ARBA00022496"/>
    </source>
</evidence>
<evidence type="ECO:0000256" key="9">
    <source>
        <dbReference type="ARBA" id="ARBA00023065"/>
    </source>
</evidence>
<feature type="transmembrane region" description="Helical" evidence="13">
    <location>
        <begin position="409"/>
        <end position="430"/>
    </location>
</feature>
<reference evidence="15 16" key="1">
    <citation type="submission" date="2016-10" db="EMBL/GenBank/DDBJ databases">
        <authorList>
            <person name="Varghese N."/>
            <person name="Submissions S."/>
        </authorList>
    </citation>
    <scope>NUCLEOTIDE SEQUENCE [LARGE SCALE GENOMIC DNA]</scope>
    <source>
        <strain evidence="15 16">DSM 16392</strain>
    </source>
</reference>
<comment type="similarity">
    <text evidence="13">Belongs to the TRAFAC class TrmE-Era-EngA-EngB-Septin-like GTPase superfamily. FeoB GTPase (TC 9.A.8) family.</text>
</comment>
<evidence type="ECO:0000256" key="11">
    <source>
        <dbReference type="ARBA" id="ARBA00023136"/>
    </source>
</evidence>
<feature type="transmembrane region" description="Helical" evidence="13">
    <location>
        <begin position="470"/>
        <end position="489"/>
    </location>
</feature>
<feature type="domain" description="FeoB-type G" evidence="14">
    <location>
        <begin position="14"/>
        <end position="179"/>
    </location>
</feature>
<proteinExistence type="inferred from homology"/>
<dbReference type="Gene3D" id="3.40.50.300">
    <property type="entry name" value="P-loop containing nucleotide triphosphate hydrolases"/>
    <property type="match status" value="1"/>
</dbReference>
<keyword evidence="8 13" id="KW-0408">Iron</keyword>
<protein>
    <recommendedName>
        <fullName evidence="12 13">Ferrous iron transport protein B</fullName>
    </recommendedName>
</protein>
<dbReference type="Pfam" id="PF02421">
    <property type="entry name" value="FeoB_N"/>
    <property type="match status" value="1"/>
</dbReference>
<dbReference type="InterPro" id="IPR030389">
    <property type="entry name" value="G_FEOB_dom"/>
</dbReference>
<feature type="transmembrane region" description="Helical" evidence="13">
    <location>
        <begin position="526"/>
        <end position="545"/>
    </location>
</feature>
<evidence type="ECO:0000259" key="14">
    <source>
        <dbReference type="PROSITE" id="PS51711"/>
    </source>
</evidence>
<keyword evidence="2 13" id="KW-0813">Transport</keyword>
<feature type="transmembrane region" description="Helical" evidence="13">
    <location>
        <begin position="744"/>
        <end position="762"/>
    </location>
</feature>
<feature type="transmembrane region" description="Helical" evidence="13">
    <location>
        <begin position="302"/>
        <end position="323"/>
    </location>
</feature>
<keyword evidence="3" id="KW-1003">Cell membrane</keyword>
<keyword evidence="9" id="KW-0406">Ion transport</keyword>